<accession>A0A6M0RE72</accession>
<gene>
    <name evidence="2" type="ORF">DXZ20_02325</name>
</gene>
<feature type="transmembrane region" description="Helical" evidence="1">
    <location>
        <begin position="109"/>
        <end position="130"/>
    </location>
</feature>
<dbReference type="Proteomes" id="UP000481033">
    <property type="component" value="Unassembled WGS sequence"/>
</dbReference>
<feature type="transmembrane region" description="Helical" evidence="1">
    <location>
        <begin position="82"/>
        <end position="103"/>
    </location>
</feature>
<feature type="transmembrane region" description="Helical" evidence="1">
    <location>
        <begin position="186"/>
        <end position="205"/>
    </location>
</feature>
<feature type="transmembrane region" description="Helical" evidence="1">
    <location>
        <begin position="151"/>
        <end position="174"/>
    </location>
</feature>
<evidence type="ECO:0000313" key="2">
    <source>
        <dbReference type="EMBL" id="NEZ54547.1"/>
    </source>
</evidence>
<feature type="transmembrane region" description="Helical" evidence="1">
    <location>
        <begin position="217"/>
        <end position="239"/>
    </location>
</feature>
<comment type="caution">
    <text evidence="2">The sequence shown here is derived from an EMBL/GenBank/DDBJ whole genome shotgun (WGS) entry which is preliminary data.</text>
</comment>
<keyword evidence="1" id="KW-0472">Membrane</keyword>
<evidence type="ECO:0000313" key="3">
    <source>
        <dbReference type="Proteomes" id="UP000481033"/>
    </source>
</evidence>
<evidence type="ECO:0000256" key="1">
    <source>
        <dbReference type="SAM" id="Phobius"/>
    </source>
</evidence>
<sequence>MGKHTHKITLPIRYPLKLAYILSLIIALVVAITSITGVLYGTVVYPADDLFQAFMPNDVVNLCLGIPILLGSMWLTRQGQLVGLLFWPGAIFFVLYNYIAYIFALPFNIIFLPCLILVVLSAGTLGYLVASIDGPTVKQQLVGVVPERVSGSTLVGFGLLFFLRVIGVMVNALVSQTPIATAEFSVLIADFIITPAWIIGGISLWRRQTLGYMTGLGLLFQASLLFIALLMVMCLQPLLTTASLNVADIVVVATMGTVCFIPFILFTRGIISRHYSQV</sequence>
<feature type="transmembrane region" description="Helical" evidence="1">
    <location>
        <begin position="245"/>
        <end position="266"/>
    </location>
</feature>
<keyword evidence="1" id="KW-1133">Transmembrane helix</keyword>
<reference evidence="2 3" key="1">
    <citation type="journal article" date="2020" name="Microb. Ecol.">
        <title>Ecogenomics of the Marine Benthic Filamentous Cyanobacterium Adonisia.</title>
        <authorList>
            <person name="Walter J.M."/>
            <person name="Coutinho F.H."/>
            <person name="Leomil L."/>
            <person name="Hargreaves P.I."/>
            <person name="Campeao M.E."/>
            <person name="Vieira V.V."/>
            <person name="Silva B.S."/>
            <person name="Fistarol G.O."/>
            <person name="Salomon P.S."/>
            <person name="Sawabe T."/>
            <person name="Mino S."/>
            <person name="Hosokawa M."/>
            <person name="Miyashita H."/>
            <person name="Maruyama F."/>
            <person name="van Verk M.C."/>
            <person name="Dutilh B.E."/>
            <person name="Thompson C.C."/>
            <person name="Thompson F.L."/>
        </authorList>
    </citation>
    <scope>NUCLEOTIDE SEQUENCE [LARGE SCALE GENOMIC DNA]</scope>
    <source>
        <strain evidence="2 3">CCMR0081</strain>
    </source>
</reference>
<dbReference type="AlphaFoldDB" id="A0A6M0RE72"/>
<feature type="transmembrane region" description="Helical" evidence="1">
    <location>
        <begin position="59"/>
        <end position="75"/>
    </location>
</feature>
<feature type="transmembrane region" description="Helical" evidence="1">
    <location>
        <begin position="21"/>
        <end position="47"/>
    </location>
</feature>
<dbReference type="EMBL" id="QXHD01000003">
    <property type="protein sequence ID" value="NEZ54547.1"/>
    <property type="molecule type" value="Genomic_DNA"/>
</dbReference>
<protein>
    <submittedName>
        <fullName evidence="2">Uncharacterized protein</fullName>
    </submittedName>
</protein>
<proteinExistence type="predicted"/>
<name>A0A6M0RE72_9CYAN</name>
<dbReference type="RefSeq" id="WP_163696186.1">
    <property type="nucleotide sequence ID" value="NZ_QXHD01000003.1"/>
</dbReference>
<keyword evidence="1" id="KW-0812">Transmembrane</keyword>
<keyword evidence="3" id="KW-1185">Reference proteome</keyword>
<organism evidence="2 3">
    <name type="scientific">Adonisia turfae CCMR0081</name>
    <dbReference type="NCBI Taxonomy" id="2292702"/>
    <lineage>
        <taxon>Bacteria</taxon>
        <taxon>Bacillati</taxon>
        <taxon>Cyanobacteriota</taxon>
        <taxon>Adonisia</taxon>
        <taxon>Adonisia turfae</taxon>
    </lineage>
</organism>